<protein>
    <submittedName>
        <fullName evidence="4">Helix-turn-helix transcriptional regulator</fullName>
    </submittedName>
</protein>
<dbReference type="SUPFAM" id="SSF46894">
    <property type="entry name" value="C-terminal effector domain of the bipartite response regulators"/>
    <property type="match status" value="1"/>
</dbReference>
<dbReference type="PANTHER" id="PTHR16305">
    <property type="entry name" value="TESTICULAR SOLUBLE ADENYLYL CYCLASE"/>
    <property type="match status" value="1"/>
</dbReference>
<dbReference type="SUPFAM" id="SSF48452">
    <property type="entry name" value="TPR-like"/>
    <property type="match status" value="1"/>
</dbReference>
<dbReference type="InterPro" id="IPR041664">
    <property type="entry name" value="AAA_16"/>
</dbReference>
<dbReference type="InterPro" id="IPR016032">
    <property type="entry name" value="Sig_transdc_resp-reg_C-effctor"/>
</dbReference>
<evidence type="ECO:0000256" key="2">
    <source>
        <dbReference type="ARBA" id="ARBA00022840"/>
    </source>
</evidence>
<evidence type="ECO:0000259" key="3">
    <source>
        <dbReference type="PROSITE" id="PS50043"/>
    </source>
</evidence>
<dbReference type="GO" id="GO:0003677">
    <property type="term" value="F:DNA binding"/>
    <property type="evidence" value="ECO:0007669"/>
    <property type="project" value="InterPro"/>
</dbReference>
<dbReference type="RefSeq" id="WP_192909679.1">
    <property type="nucleotide sequence ID" value="NZ_BJFL01000028.1"/>
</dbReference>
<feature type="domain" description="HTH luxR-type" evidence="3">
    <location>
        <begin position="869"/>
        <end position="934"/>
    </location>
</feature>
<proteinExistence type="predicted"/>
<keyword evidence="5" id="KW-1185">Reference proteome</keyword>
<dbReference type="InterPro" id="IPR011990">
    <property type="entry name" value="TPR-like_helical_dom_sf"/>
</dbReference>
<dbReference type="PROSITE" id="PS50043">
    <property type="entry name" value="HTH_LUXR_2"/>
    <property type="match status" value="1"/>
</dbReference>
<dbReference type="Pfam" id="PF13191">
    <property type="entry name" value="AAA_16"/>
    <property type="match status" value="1"/>
</dbReference>
<dbReference type="SUPFAM" id="SSF52540">
    <property type="entry name" value="P-loop containing nucleoside triphosphate hydrolases"/>
    <property type="match status" value="1"/>
</dbReference>
<evidence type="ECO:0000313" key="5">
    <source>
        <dbReference type="Proteomes" id="UP000298860"/>
    </source>
</evidence>
<dbReference type="Pfam" id="PF00196">
    <property type="entry name" value="GerE"/>
    <property type="match status" value="1"/>
</dbReference>
<dbReference type="Gene3D" id="1.25.40.10">
    <property type="entry name" value="Tetratricopeptide repeat domain"/>
    <property type="match status" value="1"/>
</dbReference>
<dbReference type="GO" id="GO:0004016">
    <property type="term" value="F:adenylate cyclase activity"/>
    <property type="evidence" value="ECO:0007669"/>
    <property type="project" value="TreeGrafter"/>
</dbReference>
<dbReference type="GO" id="GO:0005524">
    <property type="term" value="F:ATP binding"/>
    <property type="evidence" value="ECO:0007669"/>
    <property type="project" value="UniProtKB-KW"/>
</dbReference>
<dbReference type="InterPro" id="IPR027417">
    <property type="entry name" value="P-loop_NTPase"/>
</dbReference>
<dbReference type="GO" id="GO:0006355">
    <property type="term" value="P:regulation of DNA-templated transcription"/>
    <property type="evidence" value="ECO:0007669"/>
    <property type="project" value="InterPro"/>
</dbReference>
<dbReference type="PRINTS" id="PR00038">
    <property type="entry name" value="HTHLUXR"/>
</dbReference>
<name>A0A4D4J7Y5_9PSEU</name>
<dbReference type="InterPro" id="IPR000792">
    <property type="entry name" value="Tscrpt_reg_LuxR_C"/>
</dbReference>
<dbReference type="PANTHER" id="PTHR16305:SF35">
    <property type="entry name" value="TRANSCRIPTIONAL ACTIVATOR DOMAIN"/>
    <property type="match status" value="1"/>
</dbReference>
<keyword evidence="1" id="KW-0547">Nucleotide-binding</keyword>
<dbReference type="SMART" id="SM00421">
    <property type="entry name" value="HTH_LUXR"/>
    <property type="match status" value="1"/>
</dbReference>
<dbReference type="EMBL" id="BJFL01000028">
    <property type="protein sequence ID" value="GDY32751.1"/>
    <property type="molecule type" value="Genomic_DNA"/>
</dbReference>
<dbReference type="GO" id="GO:0005737">
    <property type="term" value="C:cytoplasm"/>
    <property type="evidence" value="ECO:0007669"/>
    <property type="project" value="TreeGrafter"/>
</dbReference>
<comment type="caution">
    <text evidence="4">The sequence shown here is derived from an EMBL/GenBank/DDBJ whole genome shotgun (WGS) entry which is preliminary data.</text>
</comment>
<dbReference type="AlphaFoldDB" id="A0A4D4J7Y5"/>
<dbReference type="CDD" id="cd06170">
    <property type="entry name" value="LuxR_C_like"/>
    <property type="match status" value="1"/>
</dbReference>
<keyword evidence="2" id="KW-0067">ATP-binding</keyword>
<gene>
    <name evidence="4" type="ORF">GTS_43840</name>
</gene>
<organism evidence="4 5">
    <name type="scientific">Gandjariella thermophila</name>
    <dbReference type="NCBI Taxonomy" id="1931992"/>
    <lineage>
        <taxon>Bacteria</taxon>
        <taxon>Bacillati</taxon>
        <taxon>Actinomycetota</taxon>
        <taxon>Actinomycetes</taxon>
        <taxon>Pseudonocardiales</taxon>
        <taxon>Pseudonocardiaceae</taxon>
        <taxon>Gandjariella</taxon>
    </lineage>
</organism>
<accession>A0A4D4J7Y5</accession>
<dbReference type="InterPro" id="IPR036388">
    <property type="entry name" value="WH-like_DNA-bd_sf"/>
</dbReference>
<reference evidence="5" key="1">
    <citation type="submission" date="2019-04" db="EMBL/GenBank/DDBJ databases">
        <title>Draft genome sequence of Pseudonocardiaceae bacterium SL3-2-4.</title>
        <authorList>
            <person name="Ningsih F."/>
            <person name="Yokota A."/>
            <person name="Sakai Y."/>
            <person name="Nanatani K."/>
            <person name="Yabe S."/>
            <person name="Oetari A."/>
            <person name="Sjamsuridzal W."/>
        </authorList>
    </citation>
    <scope>NUCLEOTIDE SEQUENCE [LARGE SCALE GENOMIC DNA]</scope>
    <source>
        <strain evidence="5">SL3-2-4</strain>
    </source>
</reference>
<evidence type="ECO:0000256" key="1">
    <source>
        <dbReference type="ARBA" id="ARBA00022741"/>
    </source>
</evidence>
<dbReference type="Gene3D" id="1.10.10.10">
    <property type="entry name" value="Winged helix-like DNA-binding domain superfamily/Winged helix DNA-binding domain"/>
    <property type="match status" value="1"/>
</dbReference>
<sequence length="938" mass="100192">MPVTTGPLVGRDRVLARVRHAVSALGEGTGGCVVVEGPAGIGKSRLLTAGTDAAHAAGIAVATARPTELDRIIPAGALLSALRSAEPPVVDEATTAALTERGSNRFWLLNWLGERIEEFAMRRPLLVALDDAHWSDELTALALRTLVPELASAPVLWLVARRTPQPRSPSREAIDWLLAEDTVGAVRLRLGELSADEVAKFCALVLGAVPDDTVLDLAQRSGGNPFLLEQLLTTLLGEGRVLVEDYTATIVESGLPVSFLGAVEHRLRDLTPTGRRLLDVASVIGRKFTLHEAAGLAGVPAVQMLSAVDEAVRLGLLVDSGSEFSFGHDLIREAVYQSLSGPVRYALHREAATVLRQEGRGAAEVAEHVVRSARRGDQRAVAVLREAAEEIAPKAPGTAADLLLRALELLADDDPGRERVLADVVRLLVSVGRLVQARELAGDALRRGLAPENEAAILLGLAEALKHSGKDSEAVRVTTRALDRPDVPQAARAHLLAIRAHALLYVNDVAAADEAGTVAAQVGAATGEDAAVVFGTVARTVVAMYRGRLEEAIRLGRDAVQIADRTGGAAKQRYPSLWLGRALVTADRFTEADAMFEIGQREAERTGTAWSQPLWHFYRAELRLAAGRLDDAQAEAEAGLAVTERLSAEALSVPLLGMLAELARRRDQLPTATALLERARGRLAAGIGAMPEDIDWTSALVREACGDPAAALDVLAGTYESFPDRLLLLARDPWAGPELVRIALAGDARDWARATAEALARLADMNPGVSSIAGAAAHAEGLLNRDPNTLRRAVRIYRDSPRPLARASAMEDAGRLARAVGRRSDAVDLLNEALETYARCGALRDQARALRELRSLGVRRRALAPSRAAKVGWESLTEAELKVVRLVSQGLTNRATANRLFLSPHTVDTHLRHAFAKLGVSSRVELARRVLEREGAAG</sequence>
<evidence type="ECO:0000313" key="4">
    <source>
        <dbReference type="EMBL" id="GDY32751.1"/>
    </source>
</evidence>
<dbReference type="Proteomes" id="UP000298860">
    <property type="component" value="Unassembled WGS sequence"/>
</dbReference>